<accession>A0A3B0RA60</accession>
<sequence>MIKFVVLIVLGFVAYGLIKKNISSGKKERAEHRKQSAAYNQRAPMPNGAGEVEAEEPKEQEETVFDSICMSYIPIETAVGARVGKTTHYFCSEFCRRTYVNTHVNAPY</sequence>
<proteinExistence type="predicted"/>
<name>A0A3B0RA60_9ZZZZ</name>
<evidence type="ECO:0000256" key="1">
    <source>
        <dbReference type="SAM" id="MobiDB-lite"/>
    </source>
</evidence>
<evidence type="ECO:0008006" key="3">
    <source>
        <dbReference type="Google" id="ProtNLM"/>
    </source>
</evidence>
<evidence type="ECO:0000313" key="2">
    <source>
        <dbReference type="EMBL" id="VAV84828.1"/>
    </source>
</evidence>
<dbReference type="AlphaFoldDB" id="A0A3B0RA60"/>
<feature type="region of interest" description="Disordered" evidence="1">
    <location>
        <begin position="22"/>
        <end position="58"/>
    </location>
</feature>
<organism evidence="2">
    <name type="scientific">hydrothermal vent metagenome</name>
    <dbReference type="NCBI Taxonomy" id="652676"/>
    <lineage>
        <taxon>unclassified sequences</taxon>
        <taxon>metagenomes</taxon>
        <taxon>ecological metagenomes</taxon>
    </lineage>
</organism>
<protein>
    <recommendedName>
        <fullName evidence="3">TRASH domain-containing protein</fullName>
    </recommendedName>
</protein>
<reference evidence="2" key="1">
    <citation type="submission" date="2018-06" db="EMBL/GenBank/DDBJ databases">
        <authorList>
            <person name="Zhirakovskaya E."/>
        </authorList>
    </citation>
    <scope>NUCLEOTIDE SEQUENCE</scope>
</reference>
<gene>
    <name evidence="2" type="ORF">MNBD_DELTA01-1908</name>
</gene>
<feature type="compositionally biased region" description="Basic and acidic residues" evidence="1">
    <location>
        <begin position="25"/>
        <end position="34"/>
    </location>
</feature>
<dbReference type="EMBL" id="UOEA01000074">
    <property type="protein sequence ID" value="VAV84828.1"/>
    <property type="molecule type" value="Genomic_DNA"/>
</dbReference>